<dbReference type="Proteomes" id="UP000306808">
    <property type="component" value="Unassembled WGS sequence"/>
</dbReference>
<keyword evidence="5" id="KW-0732">Signal</keyword>
<comment type="caution">
    <text evidence="7">The sequence shown here is derived from an EMBL/GenBank/DDBJ whole genome shotgun (WGS) entry which is preliminary data.</text>
</comment>
<dbReference type="EMBL" id="SUME01000003">
    <property type="protein sequence ID" value="TJZ61146.1"/>
    <property type="molecule type" value="Genomic_DNA"/>
</dbReference>
<protein>
    <recommendedName>
        <fullName evidence="4">Peptidyl-prolyl cis-trans isomerase</fullName>
        <ecNumber evidence="4">5.2.1.8</ecNumber>
    </recommendedName>
</protein>
<keyword evidence="2 3" id="KW-0697">Rotamase</keyword>
<comment type="similarity">
    <text evidence="4">Belongs to the FKBP-type PPIase family.</text>
</comment>
<evidence type="ECO:0000256" key="5">
    <source>
        <dbReference type="SAM" id="SignalP"/>
    </source>
</evidence>
<evidence type="ECO:0000256" key="4">
    <source>
        <dbReference type="RuleBase" id="RU003915"/>
    </source>
</evidence>
<dbReference type="PROSITE" id="PS50059">
    <property type="entry name" value="FKBP_PPIASE"/>
    <property type="match status" value="1"/>
</dbReference>
<evidence type="ECO:0000259" key="6">
    <source>
        <dbReference type="PROSITE" id="PS50059"/>
    </source>
</evidence>
<feature type="chain" id="PRO_5020619864" description="Peptidyl-prolyl cis-trans isomerase" evidence="5">
    <location>
        <begin position="37"/>
        <end position="227"/>
    </location>
</feature>
<gene>
    <name evidence="7" type="ORF">FAZ15_08035</name>
</gene>
<dbReference type="InterPro" id="IPR001179">
    <property type="entry name" value="PPIase_FKBP_dom"/>
</dbReference>
<dbReference type="EC" id="5.2.1.8" evidence="4"/>
<keyword evidence="8" id="KW-1185">Reference proteome</keyword>
<dbReference type="AlphaFoldDB" id="A0A4U0P1K0"/>
<dbReference type="SUPFAM" id="SSF54534">
    <property type="entry name" value="FKBP-like"/>
    <property type="match status" value="1"/>
</dbReference>
<keyword evidence="3 4" id="KW-0413">Isomerase</keyword>
<feature type="domain" description="PPIase FKBP-type" evidence="6">
    <location>
        <begin position="118"/>
        <end position="227"/>
    </location>
</feature>
<reference evidence="7 8" key="1">
    <citation type="submission" date="2019-04" db="EMBL/GenBank/DDBJ databases">
        <title>Sphingobacterium olei sp. nov., isolated from oil-contaminated soil.</title>
        <authorList>
            <person name="Liu B."/>
        </authorList>
    </citation>
    <scope>NUCLEOTIDE SEQUENCE [LARGE SCALE GENOMIC DNA]</scope>
    <source>
        <strain evidence="7 8">HAL-9</strain>
    </source>
</reference>
<accession>A0A4U0P1K0</accession>
<evidence type="ECO:0000256" key="1">
    <source>
        <dbReference type="ARBA" id="ARBA00000971"/>
    </source>
</evidence>
<dbReference type="Pfam" id="PF00254">
    <property type="entry name" value="FKBP_C"/>
    <property type="match status" value="1"/>
</dbReference>
<feature type="signal peptide" evidence="5">
    <location>
        <begin position="1"/>
        <end position="36"/>
    </location>
</feature>
<evidence type="ECO:0000256" key="3">
    <source>
        <dbReference type="PROSITE-ProRule" id="PRU00277"/>
    </source>
</evidence>
<evidence type="ECO:0000313" key="7">
    <source>
        <dbReference type="EMBL" id="TJZ61146.1"/>
    </source>
</evidence>
<comment type="catalytic activity">
    <reaction evidence="1 3 4">
        <text>[protein]-peptidylproline (omega=180) = [protein]-peptidylproline (omega=0)</text>
        <dbReference type="Rhea" id="RHEA:16237"/>
        <dbReference type="Rhea" id="RHEA-COMP:10747"/>
        <dbReference type="Rhea" id="RHEA-COMP:10748"/>
        <dbReference type="ChEBI" id="CHEBI:83833"/>
        <dbReference type="ChEBI" id="CHEBI:83834"/>
        <dbReference type="EC" id="5.2.1.8"/>
    </reaction>
</comment>
<evidence type="ECO:0000256" key="2">
    <source>
        <dbReference type="ARBA" id="ARBA00023110"/>
    </source>
</evidence>
<name>A0A4U0P1K0_9SPHI</name>
<sequence length="227" mass="25291">MMRQTFIIMFNKTIQMKNLFKLLLVAFAITTTIFTACMKDNDFDMDKLQEEQRIKDSIEKARVDGIIAAQAPILAEYVSTNLPEATLIDSLGIWYDVSEWGEENSYTYSFGNNGYLIAPTITVKYTGRLLNGTVFDKTEEGKTASFSLAEVIPAWQLAFIPMAIKINGTEYKVGGITPNGLQKGAKIRFVTSSPLAYDATEKKDEQGQVTIPANSPLDFTIEVVDIK</sequence>
<dbReference type="GO" id="GO:0003755">
    <property type="term" value="F:peptidyl-prolyl cis-trans isomerase activity"/>
    <property type="evidence" value="ECO:0007669"/>
    <property type="project" value="UniProtKB-UniRule"/>
</dbReference>
<organism evidence="7 8">
    <name type="scientific">Sphingobacterium olei</name>
    <dbReference type="NCBI Taxonomy" id="2571155"/>
    <lineage>
        <taxon>Bacteria</taxon>
        <taxon>Pseudomonadati</taxon>
        <taxon>Bacteroidota</taxon>
        <taxon>Sphingobacteriia</taxon>
        <taxon>Sphingobacteriales</taxon>
        <taxon>Sphingobacteriaceae</taxon>
        <taxon>Sphingobacterium</taxon>
    </lineage>
</organism>
<dbReference type="Gene3D" id="3.10.50.40">
    <property type="match status" value="1"/>
</dbReference>
<evidence type="ECO:0000313" key="8">
    <source>
        <dbReference type="Proteomes" id="UP000306808"/>
    </source>
</evidence>
<proteinExistence type="inferred from homology"/>
<dbReference type="OrthoDB" id="669809at2"/>
<dbReference type="InterPro" id="IPR046357">
    <property type="entry name" value="PPIase_dom_sf"/>
</dbReference>